<sequence>CLCNPSNCKFGLTISFDLKVLAFKEYMHIFTSGGNEKNSYGVAMYYRYDQFFVTFSTLTQEWTVFTNNITL</sequence>
<gene>
    <name evidence="1" type="primary">ORF3649</name>
</gene>
<feature type="non-terminal residue" evidence="1">
    <location>
        <position position="1"/>
    </location>
</feature>
<dbReference type="AlphaFoldDB" id="A0A0B6XXQ7"/>
<feature type="non-terminal residue" evidence="1">
    <location>
        <position position="71"/>
    </location>
</feature>
<proteinExistence type="predicted"/>
<organism evidence="1">
    <name type="scientific">Arion vulgaris</name>
    <dbReference type="NCBI Taxonomy" id="1028688"/>
    <lineage>
        <taxon>Eukaryota</taxon>
        <taxon>Metazoa</taxon>
        <taxon>Spiralia</taxon>
        <taxon>Lophotrochozoa</taxon>
        <taxon>Mollusca</taxon>
        <taxon>Gastropoda</taxon>
        <taxon>Heterobranchia</taxon>
        <taxon>Euthyneura</taxon>
        <taxon>Panpulmonata</taxon>
        <taxon>Eupulmonata</taxon>
        <taxon>Stylommatophora</taxon>
        <taxon>Helicina</taxon>
        <taxon>Arionoidea</taxon>
        <taxon>Arionidae</taxon>
        <taxon>Arion</taxon>
    </lineage>
</organism>
<evidence type="ECO:0000313" key="1">
    <source>
        <dbReference type="EMBL" id="CEK48321.1"/>
    </source>
</evidence>
<name>A0A0B6XXQ7_9EUPU</name>
<dbReference type="EMBL" id="HACG01001456">
    <property type="protein sequence ID" value="CEK48321.1"/>
    <property type="molecule type" value="Transcribed_RNA"/>
</dbReference>
<accession>A0A0B6XXQ7</accession>
<reference evidence="1" key="1">
    <citation type="submission" date="2014-12" db="EMBL/GenBank/DDBJ databases">
        <title>Insight into the proteome of Arion vulgaris.</title>
        <authorList>
            <person name="Aradska J."/>
            <person name="Bulat T."/>
            <person name="Smidak R."/>
            <person name="Sarate P."/>
            <person name="Gangsoo J."/>
            <person name="Sialana F."/>
            <person name="Bilban M."/>
            <person name="Lubec G."/>
        </authorList>
    </citation>
    <scope>NUCLEOTIDE SEQUENCE</scope>
    <source>
        <tissue evidence="1">Skin</tissue>
    </source>
</reference>
<protein>
    <submittedName>
        <fullName evidence="1">Uncharacterized protein</fullName>
    </submittedName>
</protein>